<organism evidence="11 12">
    <name type="scientific">Piscinibacterium candidicorallinum</name>
    <dbReference type="NCBI Taxonomy" id="1793872"/>
    <lineage>
        <taxon>Bacteria</taxon>
        <taxon>Pseudomonadati</taxon>
        <taxon>Pseudomonadota</taxon>
        <taxon>Betaproteobacteria</taxon>
        <taxon>Burkholderiales</taxon>
        <taxon>Piscinibacterium</taxon>
    </lineage>
</organism>
<dbReference type="Gene3D" id="3.40.50.300">
    <property type="entry name" value="P-loop containing nucleotide triphosphate hydrolases"/>
    <property type="match status" value="1"/>
</dbReference>
<feature type="domain" description="ABC transporter" evidence="9">
    <location>
        <begin position="342"/>
        <end position="577"/>
    </location>
</feature>
<gene>
    <name evidence="11" type="ORF">ACFOEN_09725</name>
</gene>
<dbReference type="SUPFAM" id="SSF52540">
    <property type="entry name" value="P-loop containing nucleoside triphosphate hydrolases"/>
    <property type="match status" value="1"/>
</dbReference>
<dbReference type="Gene3D" id="1.20.1560.10">
    <property type="entry name" value="ABC transporter type 1, transmembrane domain"/>
    <property type="match status" value="1"/>
</dbReference>
<keyword evidence="12" id="KW-1185">Reference proteome</keyword>
<dbReference type="InterPro" id="IPR036640">
    <property type="entry name" value="ABC1_TM_sf"/>
</dbReference>
<dbReference type="Proteomes" id="UP001595556">
    <property type="component" value="Unassembled WGS sequence"/>
</dbReference>
<evidence type="ECO:0000313" key="11">
    <source>
        <dbReference type="EMBL" id="MFC3147921.1"/>
    </source>
</evidence>
<dbReference type="InterPro" id="IPR003439">
    <property type="entry name" value="ABC_transporter-like_ATP-bd"/>
</dbReference>
<evidence type="ECO:0000256" key="5">
    <source>
        <dbReference type="ARBA" id="ARBA00022840"/>
    </source>
</evidence>
<dbReference type="PROSITE" id="PS00211">
    <property type="entry name" value="ABC_TRANSPORTER_1"/>
    <property type="match status" value="1"/>
</dbReference>
<keyword evidence="7 8" id="KW-0472">Membrane</keyword>
<dbReference type="InterPro" id="IPR003593">
    <property type="entry name" value="AAA+_ATPase"/>
</dbReference>
<feature type="domain" description="ABC transmembrane type-1" evidence="10">
    <location>
        <begin position="28"/>
        <end position="310"/>
    </location>
</feature>
<keyword evidence="4" id="KW-0547">Nucleotide-binding</keyword>
<comment type="caution">
    <text evidence="11">The sequence shown here is derived from an EMBL/GenBank/DDBJ whole genome shotgun (WGS) entry which is preliminary data.</text>
</comment>
<dbReference type="CDD" id="cd18552">
    <property type="entry name" value="ABC_6TM_MsbA_like"/>
    <property type="match status" value="1"/>
</dbReference>
<evidence type="ECO:0000259" key="10">
    <source>
        <dbReference type="PROSITE" id="PS50929"/>
    </source>
</evidence>
<keyword evidence="6 8" id="KW-1133">Transmembrane helix</keyword>
<dbReference type="SMART" id="SM00382">
    <property type="entry name" value="AAA"/>
    <property type="match status" value="1"/>
</dbReference>
<dbReference type="EMBL" id="JBHRTI010000004">
    <property type="protein sequence ID" value="MFC3147921.1"/>
    <property type="molecule type" value="Genomic_DNA"/>
</dbReference>
<protein>
    <submittedName>
        <fullName evidence="11">ABC transporter ATP-binding protein</fullName>
    </submittedName>
</protein>
<reference evidence="12" key="1">
    <citation type="journal article" date="2019" name="Int. J. Syst. Evol. Microbiol.">
        <title>The Global Catalogue of Microorganisms (GCM) 10K type strain sequencing project: providing services to taxonomists for standard genome sequencing and annotation.</title>
        <authorList>
            <consortium name="The Broad Institute Genomics Platform"/>
            <consortium name="The Broad Institute Genome Sequencing Center for Infectious Disease"/>
            <person name="Wu L."/>
            <person name="Ma J."/>
        </authorList>
    </citation>
    <scope>NUCLEOTIDE SEQUENCE [LARGE SCALE GENOMIC DNA]</scope>
    <source>
        <strain evidence="12">KCTC 52168</strain>
    </source>
</reference>
<evidence type="ECO:0000259" key="9">
    <source>
        <dbReference type="PROSITE" id="PS50893"/>
    </source>
</evidence>
<keyword evidence="3 8" id="KW-0812">Transmembrane</keyword>
<evidence type="ECO:0000256" key="1">
    <source>
        <dbReference type="ARBA" id="ARBA00004651"/>
    </source>
</evidence>
<dbReference type="PROSITE" id="PS50929">
    <property type="entry name" value="ABC_TM1F"/>
    <property type="match status" value="1"/>
</dbReference>
<dbReference type="SUPFAM" id="SSF90123">
    <property type="entry name" value="ABC transporter transmembrane region"/>
    <property type="match status" value="1"/>
</dbReference>
<dbReference type="RefSeq" id="WP_377303405.1">
    <property type="nucleotide sequence ID" value="NZ_CP180191.1"/>
</dbReference>
<dbReference type="Pfam" id="PF00664">
    <property type="entry name" value="ABC_membrane"/>
    <property type="match status" value="1"/>
</dbReference>
<dbReference type="PANTHER" id="PTHR43394:SF1">
    <property type="entry name" value="ATP-BINDING CASSETTE SUB-FAMILY B MEMBER 10, MITOCHONDRIAL"/>
    <property type="match status" value="1"/>
</dbReference>
<dbReference type="InterPro" id="IPR011527">
    <property type="entry name" value="ABC1_TM_dom"/>
</dbReference>
<evidence type="ECO:0000256" key="8">
    <source>
        <dbReference type="SAM" id="Phobius"/>
    </source>
</evidence>
<comment type="subcellular location">
    <subcellularLocation>
        <location evidence="1">Cell membrane</location>
        <topology evidence="1">Multi-pass membrane protein</topology>
    </subcellularLocation>
</comment>
<dbReference type="InterPro" id="IPR039421">
    <property type="entry name" value="Type_1_exporter"/>
</dbReference>
<proteinExistence type="predicted"/>
<evidence type="ECO:0000256" key="4">
    <source>
        <dbReference type="ARBA" id="ARBA00022741"/>
    </source>
</evidence>
<dbReference type="InterPro" id="IPR027417">
    <property type="entry name" value="P-loop_NTPase"/>
</dbReference>
<dbReference type="Pfam" id="PF00005">
    <property type="entry name" value="ABC_tran"/>
    <property type="match status" value="1"/>
</dbReference>
<evidence type="ECO:0000256" key="7">
    <source>
        <dbReference type="ARBA" id="ARBA00023136"/>
    </source>
</evidence>
<keyword evidence="2" id="KW-1003">Cell membrane</keyword>
<dbReference type="GO" id="GO:0005524">
    <property type="term" value="F:ATP binding"/>
    <property type="evidence" value="ECO:0007669"/>
    <property type="project" value="UniProtKB-KW"/>
</dbReference>
<accession>A0ABV7H5N2</accession>
<evidence type="ECO:0000256" key="3">
    <source>
        <dbReference type="ARBA" id="ARBA00022692"/>
    </source>
</evidence>
<evidence type="ECO:0000256" key="2">
    <source>
        <dbReference type="ARBA" id="ARBA00022475"/>
    </source>
</evidence>
<keyword evidence="5 11" id="KW-0067">ATP-binding</keyword>
<name>A0ABV7H5N2_9BURK</name>
<evidence type="ECO:0000313" key="12">
    <source>
        <dbReference type="Proteomes" id="UP001595556"/>
    </source>
</evidence>
<dbReference type="PROSITE" id="PS50893">
    <property type="entry name" value="ABC_TRANSPORTER_2"/>
    <property type="match status" value="1"/>
</dbReference>
<feature type="transmembrane region" description="Helical" evidence="8">
    <location>
        <begin position="62"/>
        <end position="83"/>
    </location>
</feature>
<feature type="transmembrane region" description="Helical" evidence="8">
    <location>
        <begin position="167"/>
        <end position="185"/>
    </location>
</feature>
<evidence type="ECO:0000256" key="6">
    <source>
        <dbReference type="ARBA" id="ARBA00022989"/>
    </source>
</evidence>
<sequence length="582" mass="63163">MSSAKQSTYGLLRARLWPFVSPHRAMLLAMAAFLSLEAATGVMMTYLMQPMIDRGFTERDASILWLAPVVFIGIMLARGVAIFGSTYFGQRVSNDTLFGLRSHLFNRLLHLPGEFYERNTSGQILSRFLVDAQNVSGGVSELFAIGVRDSLAAIGLAAYLLYVDWQLTLLILVVAPVLAAVNRFFGKRLRRLGVDYQEATGKLARRIQEAFDAERLIKIYRGEDHEARRYDTAQNRMRSLSVRVAIAQSSTVPVSQTVASLGVAAIIAAALWRGSQGAMSAGEFASYFASVLLLLQPLRRLAQMPGISQKIAAGLDGLAGLLDAPLERKEGLLLPAPVRGEIRFAQVGVQYEGRDSAALQGLDLTLASGKHTAIVGPSGSGKSTLIKLIAGLLPPTSGRVLVDGVDVAQLAPAALRERIAYVGQEPFLFDDSLRENVEYGSWGASEDRLRTAVQDAALAAWLDSQPQSWNLMVGERGGQLSGGQRQRVAIARAFLKDAPILLLDEPTSALDAESQAAVQQALLRLTRNRTTLTVTHRLGAARDADWIVLIDEGQVVEQGTHETLMAQNGRYAVLVRTQSAEL</sequence>
<dbReference type="InterPro" id="IPR017871">
    <property type="entry name" value="ABC_transporter-like_CS"/>
</dbReference>
<dbReference type="PANTHER" id="PTHR43394">
    <property type="entry name" value="ATP-DEPENDENT PERMEASE MDL1, MITOCHONDRIAL"/>
    <property type="match status" value="1"/>
</dbReference>